<gene>
    <name evidence="2" type="ORF">XBKB1_1060020</name>
</gene>
<feature type="domain" description="Integrase catalytic" evidence="1">
    <location>
        <begin position="31"/>
        <end position="77"/>
    </location>
</feature>
<evidence type="ECO:0000313" key="2">
    <source>
        <dbReference type="EMBL" id="CDH22298.1"/>
    </source>
</evidence>
<organism evidence="2 3">
    <name type="scientific">Xenorhabdus bovienii str. kraussei Becker Underwood</name>
    <dbReference type="NCBI Taxonomy" id="1398204"/>
    <lineage>
        <taxon>Bacteria</taxon>
        <taxon>Pseudomonadati</taxon>
        <taxon>Pseudomonadota</taxon>
        <taxon>Gammaproteobacteria</taxon>
        <taxon>Enterobacterales</taxon>
        <taxon>Morganellaceae</taxon>
        <taxon>Xenorhabdus</taxon>
    </lineage>
</organism>
<evidence type="ECO:0000313" key="3">
    <source>
        <dbReference type="Proteomes" id="UP000028493"/>
    </source>
</evidence>
<dbReference type="InterPro" id="IPR001584">
    <property type="entry name" value="Integrase_cat-core"/>
</dbReference>
<name>A0A077PMK9_XENBV</name>
<comment type="caution">
    <text evidence="2">The sequence shown here is derived from an EMBL/GenBank/DDBJ whole genome shotgun (WGS) entry which is preliminary data.</text>
</comment>
<accession>A0A077PMK9</accession>
<dbReference type="Proteomes" id="UP000028493">
    <property type="component" value="Unassembled WGS sequence"/>
</dbReference>
<reference evidence="2" key="1">
    <citation type="submission" date="2013-07" db="EMBL/GenBank/DDBJ databases">
        <title>Sub-species coevolution in mutualistic symbiosis.</title>
        <authorList>
            <person name="Murfin K."/>
            <person name="Klassen J."/>
            <person name="Lee M."/>
            <person name="Forst S."/>
            <person name="Stock P."/>
            <person name="Goodrich-Blair H."/>
        </authorList>
    </citation>
    <scope>NUCLEOTIDE SEQUENCE [LARGE SCALE GENOMIC DNA]</scope>
    <source>
        <strain evidence="2">Kraussei Becker Underwood</strain>
    </source>
</reference>
<dbReference type="AlphaFoldDB" id="A0A077PMK9"/>
<sequence length="101" mass="12239">MPVPRVITLPWASYSYFHWFHCTSLSPSGVYTERYNRTVRYDWLGQYLFSSLNELQDYTTKRQWLYHHERPDMELGDDIPIVVFITNCLNSASDFHRKWEN</sequence>
<dbReference type="GO" id="GO:0015074">
    <property type="term" value="P:DNA integration"/>
    <property type="evidence" value="ECO:0007669"/>
    <property type="project" value="InterPro"/>
</dbReference>
<evidence type="ECO:0000259" key="1">
    <source>
        <dbReference type="Pfam" id="PF13683"/>
    </source>
</evidence>
<proteinExistence type="predicted"/>
<dbReference type="Pfam" id="PF13683">
    <property type="entry name" value="rve_3"/>
    <property type="match status" value="1"/>
</dbReference>
<dbReference type="EMBL" id="CBSZ010000009">
    <property type="protein sequence ID" value="CDH22298.1"/>
    <property type="molecule type" value="Genomic_DNA"/>
</dbReference>
<protein>
    <recommendedName>
        <fullName evidence="1">Integrase catalytic domain-containing protein</fullName>
    </recommendedName>
</protein>
<dbReference type="HOGENOM" id="CLU_2290596_0_0_6"/>